<proteinExistence type="inferred from homology"/>
<organism evidence="3 4">
    <name type="scientific">Robbsia andropogonis</name>
    <dbReference type="NCBI Taxonomy" id="28092"/>
    <lineage>
        <taxon>Bacteria</taxon>
        <taxon>Pseudomonadati</taxon>
        <taxon>Pseudomonadota</taxon>
        <taxon>Betaproteobacteria</taxon>
        <taxon>Burkholderiales</taxon>
        <taxon>Burkholderiaceae</taxon>
        <taxon>Robbsia</taxon>
    </lineage>
</organism>
<evidence type="ECO:0000256" key="1">
    <source>
        <dbReference type="ARBA" id="ARBA00008769"/>
    </source>
</evidence>
<accession>A0A0F5JW40</accession>
<dbReference type="STRING" id="28092.WM40_20950"/>
<dbReference type="GO" id="GO:0008643">
    <property type="term" value="P:carbohydrate transport"/>
    <property type="evidence" value="ECO:0007669"/>
    <property type="project" value="InterPro"/>
</dbReference>
<evidence type="ECO:0000313" key="3">
    <source>
        <dbReference type="EMBL" id="KKB61874.1"/>
    </source>
</evidence>
<keyword evidence="4" id="KW-1185">Reference proteome</keyword>
<comment type="similarity">
    <text evidence="1 2">Belongs to the OprB family.</text>
</comment>
<gene>
    <name evidence="3" type="ORF">WM40_20950</name>
</gene>
<dbReference type="InterPro" id="IPR052932">
    <property type="entry name" value="OprB_Porin"/>
</dbReference>
<dbReference type="GO" id="GO:0015288">
    <property type="term" value="F:porin activity"/>
    <property type="evidence" value="ECO:0007669"/>
    <property type="project" value="InterPro"/>
</dbReference>
<name>A0A0F5JW40_9BURK</name>
<evidence type="ECO:0000313" key="4">
    <source>
        <dbReference type="Proteomes" id="UP000033618"/>
    </source>
</evidence>
<dbReference type="PANTHER" id="PTHR37944">
    <property type="entry name" value="PORIN B"/>
    <property type="match status" value="1"/>
</dbReference>
<protein>
    <submittedName>
        <fullName evidence="3">Uncharacterized protein</fullName>
    </submittedName>
</protein>
<dbReference type="AlphaFoldDB" id="A0A0F5JW40"/>
<dbReference type="InterPro" id="IPR007049">
    <property type="entry name" value="Carb-sel_porin_OprB"/>
</dbReference>
<reference evidence="3 4" key="1">
    <citation type="submission" date="2015-03" db="EMBL/GenBank/DDBJ databases">
        <title>Draft Genome Sequence of Burkholderia andropogonis type strain ICMP2807, isolated from Sorghum bicolor.</title>
        <authorList>
            <person name="Lopes-Santos L."/>
            <person name="Castro D.B."/>
            <person name="Ottoboni L.M."/>
            <person name="Park D."/>
            <person name="Weirc B.S."/>
            <person name="Destefano S.A."/>
        </authorList>
    </citation>
    <scope>NUCLEOTIDE SEQUENCE [LARGE SCALE GENOMIC DNA]</scope>
    <source>
        <strain evidence="3 4">ICMP2807</strain>
    </source>
</reference>
<dbReference type="InterPro" id="IPR038673">
    <property type="entry name" value="OprB_sf"/>
</dbReference>
<dbReference type="EMBL" id="LAQU01000030">
    <property type="protein sequence ID" value="KKB61874.1"/>
    <property type="molecule type" value="Genomic_DNA"/>
</dbReference>
<dbReference type="Gene3D" id="2.40.160.180">
    <property type="entry name" value="Carbohydrate-selective porin OprB"/>
    <property type="match status" value="1"/>
</dbReference>
<dbReference type="GO" id="GO:0016020">
    <property type="term" value="C:membrane"/>
    <property type="evidence" value="ECO:0007669"/>
    <property type="project" value="InterPro"/>
</dbReference>
<dbReference type="PANTHER" id="PTHR37944:SF1">
    <property type="entry name" value="PORIN B"/>
    <property type="match status" value="1"/>
</dbReference>
<comment type="caution">
    <text evidence="3">The sequence shown here is derived from an EMBL/GenBank/DDBJ whole genome shotgun (WGS) entry which is preliminary data.</text>
</comment>
<evidence type="ECO:0000256" key="2">
    <source>
        <dbReference type="RuleBase" id="RU363072"/>
    </source>
</evidence>
<sequence>MTPEPSATQRHGMLSGIGARMNDWGFTPIFNVVQMYLANPNMGEKTGNHEALTFFSIGADFDMQKIAGLKGATIHFQQVFVPFTTDLGWGLQAGDVLAGQPGPYVPKVSHLVRFTWEQKALRDQLDIEFGKSNPGADFGLPVCNQGFGCQSAILQKNAGMNPPIYSNWGGRVKYNLTPAWSVQAGVWRSNPAFPTTNGWEWTDAVTDSNTWLANIVYGTTYRTESYPKRYELLFYHNTATQTDPLTLRTHHGTSGMYLGGKQVVYRPDGGKRDLSDPTAVSIFGSLTTSFDAHASTGLATTGIGGVMVEAPLRSRPLDSYALSFLWATLTPNEQSYLKQENGAAGGGGYTVGRTQFGLKLDANIAVGRNIVLSPYAMRTWNTSTWGNPVYAGTPRNGYVAGILASVFLDRMLGLTEN</sequence>
<dbReference type="Proteomes" id="UP000033618">
    <property type="component" value="Unassembled WGS sequence"/>
</dbReference>
<dbReference type="Pfam" id="PF04966">
    <property type="entry name" value="OprB"/>
    <property type="match status" value="1"/>
</dbReference>
<dbReference type="PATRIC" id="fig|28092.6.peg.4931"/>